<feature type="region of interest" description="Disordered" evidence="10">
    <location>
        <begin position="146"/>
        <end position="215"/>
    </location>
</feature>
<dbReference type="GO" id="GO:0000978">
    <property type="term" value="F:RNA polymerase II cis-regulatory region sequence-specific DNA binding"/>
    <property type="evidence" value="ECO:0007669"/>
    <property type="project" value="TreeGrafter"/>
</dbReference>
<dbReference type="AlphaFoldDB" id="A0AA35NXK7"/>
<dbReference type="Pfam" id="PF00046">
    <property type="entry name" value="Homeodomain"/>
    <property type="match status" value="1"/>
</dbReference>
<dbReference type="Pfam" id="PF00157">
    <property type="entry name" value="Pou"/>
    <property type="match status" value="1"/>
</dbReference>
<comment type="subcellular location">
    <subcellularLocation>
        <location evidence="1 7 8">Nucleus</location>
    </subcellularLocation>
</comment>
<name>A0AA35NXK7_9SAUR</name>
<organism evidence="13 14">
    <name type="scientific">Podarcis lilfordi</name>
    <name type="common">Lilford's wall lizard</name>
    <dbReference type="NCBI Taxonomy" id="74358"/>
    <lineage>
        <taxon>Eukaryota</taxon>
        <taxon>Metazoa</taxon>
        <taxon>Chordata</taxon>
        <taxon>Craniata</taxon>
        <taxon>Vertebrata</taxon>
        <taxon>Euteleostomi</taxon>
        <taxon>Lepidosauria</taxon>
        <taxon>Squamata</taxon>
        <taxon>Bifurcata</taxon>
        <taxon>Unidentata</taxon>
        <taxon>Episquamata</taxon>
        <taxon>Laterata</taxon>
        <taxon>Lacertibaenia</taxon>
        <taxon>Lacertidae</taxon>
        <taxon>Podarcis</taxon>
    </lineage>
</organism>
<evidence type="ECO:0000256" key="9">
    <source>
        <dbReference type="RuleBase" id="RU361194"/>
    </source>
</evidence>
<dbReference type="PROSITE" id="PS51179">
    <property type="entry name" value="POU_3"/>
    <property type="match status" value="1"/>
</dbReference>
<dbReference type="SMART" id="SM00389">
    <property type="entry name" value="HOX"/>
    <property type="match status" value="1"/>
</dbReference>
<dbReference type="Proteomes" id="UP001178461">
    <property type="component" value="Chromosome 2"/>
</dbReference>
<evidence type="ECO:0000256" key="2">
    <source>
        <dbReference type="ARBA" id="ARBA00023015"/>
    </source>
</evidence>
<evidence type="ECO:0000256" key="8">
    <source>
        <dbReference type="RuleBase" id="RU000682"/>
    </source>
</evidence>
<protein>
    <recommendedName>
        <fullName evidence="9">POU domain protein</fullName>
    </recommendedName>
</protein>
<keyword evidence="5 9" id="KW-0804">Transcription</keyword>
<dbReference type="FunFam" id="1.10.260.40:FF:000022">
    <property type="entry name" value="POU domain protein"/>
    <property type="match status" value="1"/>
</dbReference>
<feature type="compositionally biased region" description="Low complexity" evidence="10">
    <location>
        <begin position="146"/>
        <end position="156"/>
    </location>
</feature>
<dbReference type="PRINTS" id="PR00028">
    <property type="entry name" value="POUDOMAIN"/>
</dbReference>
<dbReference type="InterPro" id="IPR017970">
    <property type="entry name" value="Homeobox_CS"/>
</dbReference>
<evidence type="ECO:0000259" key="11">
    <source>
        <dbReference type="PROSITE" id="PS50071"/>
    </source>
</evidence>
<evidence type="ECO:0000313" key="14">
    <source>
        <dbReference type="Proteomes" id="UP001178461"/>
    </source>
</evidence>
<dbReference type="PANTHER" id="PTHR11636">
    <property type="entry name" value="POU DOMAIN"/>
    <property type="match status" value="1"/>
</dbReference>
<accession>A0AA35NXK7</accession>
<gene>
    <name evidence="13" type="ORF">PODLI_1B011164</name>
</gene>
<dbReference type="InterPro" id="IPR009057">
    <property type="entry name" value="Homeodomain-like_sf"/>
</dbReference>
<dbReference type="PROSITE" id="PS50071">
    <property type="entry name" value="HOMEOBOX_2"/>
    <property type="match status" value="1"/>
</dbReference>
<feature type="DNA-binding region" description="Homeobox" evidence="7">
    <location>
        <begin position="306"/>
        <end position="365"/>
    </location>
</feature>
<dbReference type="Gene3D" id="1.10.260.40">
    <property type="entry name" value="lambda repressor-like DNA-binding domains"/>
    <property type="match status" value="1"/>
</dbReference>
<dbReference type="InterPro" id="IPR001356">
    <property type="entry name" value="HD"/>
</dbReference>
<dbReference type="SUPFAM" id="SSF46689">
    <property type="entry name" value="Homeodomain-like"/>
    <property type="match status" value="1"/>
</dbReference>
<dbReference type="PANTHER" id="PTHR11636:SF125">
    <property type="entry name" value="POU DOMAIN, CLASS 3, TRANSCRIPTION FACTOR 3"/>
    <property type="match status" value="1"/>
</dbReference>
<feature type="compositionally biased region" description="Low complexity" evidence="10">
    <location>
        <begin position="178"/>
        <end position="198"/>
    </location>
</feature>
<evidence type="ECO:0000256" key="6">
    <source>
        <dbReference type="ARBA" id="ARBA00023242"/>
    </source>
</evidence>
<feature type="domain" description="POU-specific" evidence="12">
    <location>
        <begin position="213"/>
        <end position="287"/>
    </location>
</feature>
<dbReference type="InterPro" id="IPR000327">
    <property type="entry name" value="POU_dom"/>
</dbReference>
<keyword evidence="4 7" id="KW-0371">Homeobox</keyword>
<evidence type="ECO:0000256" key="4">
    <source>
        <dbReference type="ARBA" id="ARBA00023155"/>
    </source>
</evidence>
<dbReference type="InterPro" id="IPR013847">
    <property type="entry name" value="POU"/>
</dbReference>
<dbReference type="CDD" id="cd00086">
    <property type="entry name" value="homeodomain"/>
    <property type="match status" value="1"/>
</dbReference>
<dbReference type="GO" id="GO:0005634">
    <property type="term" value="C:nucleus"/>
    <property type="evidence" value="ECO:0007669"/>
    <property type="project" value="UniProtKB-SubCell"/>
</dbReference>
<keyword evidence="2" id="KW-0805">Transcription regulation</keyword>
<dbReference type="Gene3D" id="1.10.10.60">
    <property type="entry name" value="Homeodomain-like"/>
    <property type="match status" value="1"/>
</dbReference>
<dbReference type="PROSITE" id="PS00035">
    <property type="entry name" value="POU_1"/>
    <property type="match status" value="1"/>
</dbReference>
<evidence type="ECO:0000256" key="7">
    <source>
        <dbReference type="PROSITE-ProRule" id="PRU00108"/>
    </source>
</evidence>
<evidence type="ECO:0000313" key="13">
    <source>
        <dbReference type="EMBL" id="CAI5768011.1"/>
    </source>
</evidence>
<feature type="region of interest" description="Disordered" evidence="10">
    <location>
        <begin position="364"/>
        <end position="405"/>
    </location>
</feature>
<evidence type="ECO:0000256" key="3">
    <source>
        <dbReference type="ARBA" id="ARBA00023125"/>
    </source>
</evidence>
<sequence>MAGHLGRELDRPYPFPVQGLHLGNIPAVPHHEASGGFLPEAFSGAAPGQGFGFRPDYGPPGGMLESHPGGGEAPRTWYPFSAGDAWSHHPGVMMGAYGVPQPGEAACQGPKPDIKVEPDFEQPGPSYVHTWAGGCLVPNPSACIAPGDSGGAASPGEEPQRSSSPASQDDDLGSLTGSEETSPQSNGSSSPGGQAASAEVKEDGGGGGSGDEVPVTTSEDLEEFAKLLKHKRISLGFTQADVGLALGLLYGKMFSQTTICRFEALQLSFKNMCKLKPLLQRWLEEADSNENLQELCSMESAMIQARKRKRTSIENSVRGTLESYFLRCPKPNVDEIEQIADNLSLEKDVVRVWFCNRRQKGRRNLGAGSRDDYDGPALPPPFPHGARQAPPPGLGPAHHQLGPPHQGYNGAAFAALYLPPFHEGDAFVPSPSGSAVMGHPMHSS</sequence>
<dbReference type="PROSITE" id="PS00027">
    <property type="entry name" value="HOMEOBOX_1"/>
    <property type="match status" value="1"/>
</dbReference>
<dbReference type="InterPro" id="IPR010982">
    <property type="entry name" value="Lambda_DNA-bd_dom_sf"/>
</dbReference>
<dbReference type="PROSITE" id="PS00465">
    <property type="entry name" value="POU_2"/>
    <property type="match status" value="1"/>
</dbReference>
<evidence type="ECO:0000256" key="10">
    <source>
        <dbReference type="SAM" id="MobiDB-lite"/>
    </source>
</evidence>
<keyword evidence="3 7" id="KW-0238">DNA-binding</keyword>
<evidence type="ECO:0000256" key="5">
    <source>
        <dbReference type="ARBA" id="ARBA00023163"/>
    </source>
</evidence>
<proteinExistence type="inferred from homology"/>
<evidence type="ECO:0000256" key="1">
    <source>
        <dbReference type="ARBA" id="ARBA00004123"/>
    </source>
</evidence>
<evidence type="ECO:0000259" key="12">
    <source>
        <dbReference type="PROSITE" id="PS51179"/>
    </source>
</evidence>
<dbReference type="InterPro" id="IPR050255">
    <property type="entry name" value="POU_domain_TF"/>
</dbReference>
<dbReference type="SMART" id="SM00352">
    <property type="entry name" value="POU"/>
    <property type="match status" value="1"/>
</dbReference>
<reference evidence="13" key="1">
    <citation type="submission" date="2022-12" db="EMBL/GenBank/DDBJ databases">
        <authorList>
            <person name="Alioto T."/>
            <person name="Alioto T."/>
            <person name="Gomez Garrido J."/>
        </authorList>
    </citation>
    <scope>NUCLEOTIDE SEQUENCE</scope>
</reference>
<feature type="compositionally biased region" description="Pro residues" evidence="10">
    <location>
        <begin position="377"/>
        <end position="394"/>
    </location>
</feature>
<feature type="domain" description="Homeobox" evidence="11">
    <location>
        <begin position="304"/>
        <end position="364"/>
    </location>
</feature>
<keyword evidence="6 7" id="KW-0539">Nucleus</keyword>
<dbReference type="FunFam" id="1.10.10.60:FF:000161">
    <property type="entry name" value="POU domain protein"/>
    <property type="match status" value="1"/>
</dbReference>
<keyword evidence="14" id="KW-1185">Reference proteome</keyword>
<dbReference type="SUPFAM" id="SSF47413">
    <property type="entry name" value="lambda repressor-like DNA-binding domains"/>
    <property type="match status" value="1"/>
</dbReference>
<dbReference type="EMBL" id="OX395127">
    <property type="protein sequence ID" value="CAI5768011.1"/>
    <property type="molecule type" value="Genomic_DNA"/>
</dbReference>
<comment type="similarity">
    <text evidence="9">Belongs to the POU transcription factor family.</text>
</comment>
<dbReference type="GO" id="GO:0000981">
    <property type="term" value="F:DNA-binding transcription factor activity, RNA polymerase II-specific"/>
    <property type="evidence" value="ECO:0007669"/>
    <property type="project" value="InterPro"/>
</dbReference>